<organism evidence="2 3">
    <name type="scientific">Mycobacterium tuberculosis</name>
    <dbReference type="NCBI Taxonomy" id="1773"/>
    <lineage>
        <taxon>Bacteria</taxon>
        <taxon>Bacillati</taxon>
        <taxon>Actinomycetota</taxon>
        <taxon>Actinomycetes</taxon>
        <taxon>Mycobacteriales</taxon>
        <taxon>Mycobacteriaceae</taxon>
        <taxon>Mycobacterium</taxon>
        <taxon>Mycobacterium tuberculosis complex</taxon>
    </lineage>
</organism>
<evidence type="ECO:0000313" key="3">
    <source>
        <dbReference type="Proteomes" id="UP000038802"/>
    </source>
</evidence>
<protein>
    <submittedName>
        <fullName evidence="2">Uncharacterized protein</fullName>
    </submittedName>
</protein>
<proteinExistence type="predicted"/>
<name>A0A0U0S2H5_MYCTX</name>
<dbReference type="AlphaFoldDB" id="A0A0U0S2H5"/>
<dbReference type="EMBL" id="CSAE01000125">
    <property type="protein sequence ID" value="COV47846.1"/>
    <property type="molecule type" value="Genomic_DNA"/>
</dbReference>
<reference evidence="3 4" key="1">
    <citation type="submission" date="2015-03" db="EMBL/GenBank/DDBJ databases">
        <authorList>
            <consortium name="Pathogen Informatics"/>
        </authorList>
    </citation>
    <scope>NUCLEOTIDE SEQUENCE [LARGE SCALE GENOMIC DNA]</scope>
    <source>
        <strain evidence="1 4">D00501624</strain>
        <strain evidence="3">K00500041</strain>
    </source>
</reference>
<gene>
    <name evidence="1" type="ORF">ERS007661_04106</name>
    <name evidence="2" type="ORF">ERS007703_01475</name>
</gene>
<evidence type="ECO:0000313" key="2">
    <source>
        <dbReference type="EMBL" id="COV47846.1"/>
    </source>
</evidence>
<sequence>MQVIAKYVFPNHYAGAKRTDIRCRDCADDHKPGKRTAQQQCGYREDNGQCDDRQQGQVTAHQILQVTGSRSNAGQLNSGGSQRALVGFLGHRSHDRASALGAIVTPLAPVAVDE</sequence>
<accession>A0A0U0S2H5</accession>
<dbReference type="Proteomes" id="UP000038802">
    <property type="component" value="Unassembled WGS sequence"/>
</dbReference>
<reference evidence="2" key="2">
    <citation type="submission" date="2015-03" db="EMBL/GenBank/DDBJ databases">
        <authorList>
            <person name="Murphy D."/>
        </authorList>
    </citation>
    <scope>NUCLEOTIDE SEQUENCE [LARGE SCALE GENOMIC DNA]</scope>
    <source>
        <strain evidence="2">K00500041</strain>
    </source>
</reference>
<dbReference type="Proteomes" id="UP000039217">
    <property type="component" value="Unassembled WGS sequence"/>
</dbReference>
<evidence type="ECO:0000313" key="4">
    <source>
        <dbReference type="Proteomes" id="UP000039217"/>
    </source>
</evidence>
<evidence type="ECO:0000313" key="1">
    <source>
        <dbReference type="EMBL" id="CNW57951.1"/>
    </source>
</evidence>
<dbReference type="EMBL" id="CQQC01002180">
    <property type="protein sequence ID" value="CNW57951.1"/>
    <property type="molecule type" value="Genomic_DNA"/>
</dbReference>